<feature type="compositionally biased region" description="Basic and acidic residues" evidence="1">
    <location>
        <begin position="305"/>
        <end position="318"/>
    </location>
</feature>
<dbReference type="EMBL" id="JAVRRT010000009">
    <property type="protein sequence ID" value="KAK5168681.1"/>
    <property type="molecule type" value="Genomic_DNA"/>
</dbReference>
<evidence type="ECO:0000313" key="3">
    <source>
        <dbReference type="EMBL" id="KAK5168681.1"/>
    </source>
</evidence>
<protein>
    <submittedName>
        <fullName evidence="3">Uncharacterized protein</fullName>
    </submittedName>
</protein>
<dbReference type="RefSeq" id="XP_064658147.1">
    <property type="nucleotide sequence ID" value="XM_064803232.1"/>
</dbReference>
<reference evidence="3 4" key="1">
    <citation type="submission" date="2023-08" db="EMBL/GenBank/DDBJ databases">
        <title>Black Yeasts Isolated from many extreme environments.</title>
        <authorList>
            <person name="Coleine C."/>
            <person name="Stajich J.E."/>
            <person name="Selbmann L."/>
        </authorList>
    </citation>
    <scope>NUCLEOTIDE SEQUENCE [LARGE SCALE GENOMIC DNA]</scope>
    <source>
        <strain evidence="3 4">CCFEE 5935</strain>
    </source>
</reference>
<accession>A0AAV9P8S7</accession>
<dbReference type="AlphaFoldDB" id="A0AAV9P8S7"/>
<gene>
    <name evidence="3" type="ORF">LTR77_005990</name>
</gene>
<feature type="region of interest" description="Disordered" evidence="1">
    <location>
        <begin position="298"/>
        <end position="338"/>
    </location>
</feature>
<sequence length="338" mass="35801">MPMPAPTTTPAPQLRPRDTSVLPLTTIFTPPSSCLNAPFTLATSNSGLVGFSSAWRDSSETSAKCYPSSFSPLQYNWSWYSPGVCPSGWQVAQSQVLSKAGGQLTQAWCCPATMTISGASISDLNYQYCTSLATDEAVLSWQSGSYVSATLSSSFLALQWPLSVQWASSDLAFFRPASAPILQVSATSDVVSLASSAAVGAGVTSKPSAHTLMTTAAAQPSKDLSTGAKAGIGLAAAVVIACATAALMFWLFKRRLARKRSLDAASQGKPLYVDTKVELPHEGHEIRPERPPVELAALNSSPQEMDAHTKPTEIHGEKVSSPQELEGNWQGHEAEGHR</sequence>
<dbReference type="Proteomes" id="UP001337655">
    <property type="component" value="Unassembled WGS sequence"/>
</dbReference>
<keyword evidence="2" id="KW-0812">Transmembrane</keyword>
<evidence type="ECO:0000256" key="2">
    <source>
        <dbReference type="SAM" id="Phobius"/>
    </source>
</evidence>
<comment type="caution">
    <text evidence="3">The sequence shown here is derived from an EMBL/GenBank/DDBJ whole genome shotgun (WGS) entry which is preliminary data.</text>
</comment>
<keyword evidence="2" id="KW-0472">Membrane</keyword>
<keyword evidence="4" id="KW-1185">Reference proteome</keyword>
<organism evidence="3 4">
    <name type="scientific">Saxophila tyrrhenica</name>
    <dbReference type="NCBI Taxonomy" id="1690608"/>
    <lineage>
        <taxon>Eukaryota</taxon>
        <taxon>Fungi</taxon>
        <taxon>Dikarya</taxon>
        <taxon>Ascomycota</taxon>
        <taxon>Pezizomycotina</taxon>
        <taxon>Dothideomycetes</taxon>
        <taxon>Dothideomycetidae</taxon>
        <taxon>Mycosphaerellales</taxon>
        <taxon>Extremaceae</taxon>
        <taxon>Saxophila</taxon>
    </lineage>
</organism>
<evidence type="ECO:0000256" key="1">
    <source>
        <dbReference type="SAM" id="MobiDB-lite"/>
    </source>
</evidence>
<keyword evidence="2" id="KW-1133">Transmembrane helix</keyword>
<dbReference type="GeneID" id="89927330"/>
<proteinExistence type="predicted"/>
<evidence type="ECO:0000313" key="4">
    <source>
        <dbReference type="Proteomes" id="UP001337655"/>
    </source>
</evidence>
<name>A0AAV9P8S7_9PEZI</name>
<feature type="transmembrane region" description="Helical" evidence="2">
    <location>
        <begin position="230"/>
        <end position="252"/>
    </location>
</feature>